<feature type="transmembrane region" description="Helical" evidence="1">
    <location>
        <begin position="91"/>
        <end position="111"/>
    </location>
</feature>
<proteinExistence type="predicted"/>
<dbReference type="Proteomes" id="UP001596512">
    <property type="component" value="Unassembled WGS sequence"/>
</dbReference>
<evidence type="ECO:0008006" key="4">
    <source>
        <dbReference type="Google" id="ProtNLM"/>
    </source>
</evidence>
<gene>
    <name evidence="2" type="ORF">ACFQV2_31000</name>
</gene>
<keyword evidence="1" id="KW-0812">Transmembrane</keyword>
<organism evidence="2 3">
    <name type="scientific">Actinokineospora soli</name>
    <dbReference type="NCBI Taxonomy" id="1048753"/>
    <lineage>
        <taxon>Bacteria</taxon>
        <taxon>Bacillati</taxon>
        <taxon>Actinomycetota</taxon>
        <taxon>Actinomycetes</taxon>
        <taxon>Pseudonocardiales</taxon>
        <taxon>Pseudonocardiaceae</taxon>
        <taxon>Actinokineospora</taxon>
    </lineage>
</organism>
<evidence type="ECO:0000313" key="3">
    <source>
        <dbReference type="Proteomes" id="UP001596512"/>
    </source>
</evidence>
<feature type="transmembrane region" description="Helical" evidence="1">
    <location>
        <begin position="68"/>
        <end position="85"/>
    </location>
</feature>
<evidence type="ECO:0000313" key="2">
    <source>
        <dbReference type="EMBL" id="MFC7617196.1"/>
    </source>
</evidence>
<accession>A0ABW2TWM1</accession>
<feature type="transmembrane region" description="Helical" evidence="1">
    <location>
        <begin position="34"/>
        <end position="56"/>
    </location>
</feature>
<protein>
    <recommendedName>
        <fullName evidence="4">SPW repeat-containing protein</fullName>
    </recommendedName>
</protein>
<reference evidence="3" key="1">
    <citation type="journal article" date="2019" name="Int. J. Syst. Evol. Microbiol.">
        <title>The Global Catalogue of Microorganisms (GCM) 10K type strain sequencing project: providing services to taxonomists for standard genome sequencing and annotation.</title>
        <authorList>
            <consortium name="The Broad Institute Genomics Platform"/>
            <consortium name="The Broad Institute Genome Sequencing Center for Infectious Disease"/>
            <person name="Wu L."/>
            <person name="Ma J."/>
        </authorList>
    </citation>
    <scope>NUCLEOTIDE SEQUENCE [LARGE SCALE GENOMIC DNA]</scope>
    <source>
        <strain evidence="3">JCM 17695</strain>
    </source>
</reference>
<name>A0ABW2TWM1_9PSEU</name>
<evidence type="ECO:0000256" key="1">
    <source>
        <dbReference type="SAM" id="Phobius"/>
    </source>
</evidence>
<keyword evidence="3" id="KW-1185">Reference proteome</keyword>
<keyword evidence="1" id="KW-1133">Transmembrane helix</keyword>
<keyword evidence="1" id="KW-0472">Membrane</keyword>
<comment type="caution">
    <text evidence="2">The sequence shown here is derived from an EMBL/GenBank/DDBJ whole genome shotgun (WGS) entry which is preliminary data.</text>
</comment>
<sequence length="117" mass="11944">MDRPLSVTAWLVAPLVFAASVLGITAVGGLLVAAPWPVALSSALGGAATAIAAVMADAVAWRSRRQRVLLAVPYPVALLVAGFALDGVALPTWPVLAAGVAGVAALVRLLWRRAREV</sequence>
<dbReference type="EMBL" id="JBHTEY010000004">
    <property type="protein sequence ID" value="MFC7617196.1"/>
    <property type="molecule type" value="Genomic_DNA"/>
</dbReference>